<organism evidence="6">
    <name type="scientific">Aegilops tauschii</name>
    <name type="common">Tausch's goatgrass</name>
    <name type="synonym">Aegilops squarrosa</name>
    <dbReference type="NCBI Taxonomy" id="37682"/>
    <lineage>
        <taxon>Eukaryota</taxon>
        <taxon>Viridiplantae</taxon>
        <taxon>Streptophyta</taxon>
        <taxon>Embryophyta</taxon>
        <taxon>Tracheophyta</taxon>
        <taxon>Spermatophyta</taxon>
        <taxon>Magnoliopsida</taxon>
        <taxon>Liliopsida</taxon>
        <taxon>Poales</taxon>
        <taxon>Poaceae</taxon>
        <taxon>BOP clade</taxon>
        <taxon>Pooideae</taxon>
        <taxon>Triticodae</taxon>
        <taxon>Triticeae</taxon>
        <taxon>Triticinae</taxon>
        <taxon>Aegilops</taxon>
    </lineage>
</organism>
<name>N1R361_AEGTA</name>
<dbReference type="EnsemblPlants" id="EMT15100">
    <property type="protein sequence ID" value="EMT15100"/>
    <property type="gene ID" value="F775_33207"/>
</dbReference>
<sequence length="1430" mass="160051">MAAKGDGPAIGIDLGTTYSCVGVWQHDRVEIIANDQGNRTTPSYVAFTDSERLIGDAAKNQVAMNPINTVFDAKRLIGRRFTDSTVQSDIKLWPFKVVAGPGDKPMINVQYKGEEKQFAAEEISSMVLIKMREIAEAFLGTTVKNAVVTVPAYFNDSQRQATKDAGVIAGINVLRIINEPTAAAIAYGLDKKASSVGEKNVLIFDLGGGTFDVSLLTIEEGIFEVKATAGDTHLGGEDFDNRMVNHFVQEFKRKNKKDISGNPRALRRLRTSCERAKRTLSSTAQTTIEIDSLFEGIDFYSTITRARFEEMNMDLFRKCMEPVEKCLRDAKMDKSTVHDVVLVGGSTRIPRVQQLLQDFFNGKELCKSINPDEAVAYGAAVQAAILSGEGNEKVQDLLLLDVTPLSLGLETAGGVMTVLIPRNTTIPTKKEQVFSTYSDNQPGVLIQVYEGERTRTRDNNLLGKFELSGIPPAPRGVPQITVCFDIDANGILNVSAEDKTTGQKNKITITNDKGRLSKEEIEKMVQEAEKYKSEDEEHKKKVESKNALENYSYNMRNTIKDEKIASKLPADDKKKIEDAIDAAIQWLDTNQLAEADEFEDKMKELEALCNPIIAKMYQGAGADMEGGMDDDTPAASGGAGPKIEEFPPKSFCFARLEMLLLPSLDTELCYFSCCCFGTDWRAQCATLPNLQFCEIEIFMTKFPPGLEFSRWATLYVDLESLTDSELSSVDKGVIEHLLPSLRENDWDVLIAHFLGVDRTGYPCIGSRMRGSEAATKGHTNLCGSQPLRLGSFGPHHGGHRLGCVENHSALLFLFFAGRLRRCSGNRLLRLSLWAAYLGADLAAVYALGYLSRHQDINIERLRRTEQLAFFWAPFLLIHLGGQDTITAFAMEDNNLWLRHLLNLLTQIALALYVFRKSIGRHGANLLLSGIFLFIAGIIKYGERIWSLKCGRLRSLESSTGHQSRKQLPEGNAGDAGFVGAALNSMPRALDVLLERSMIDPSSDQLDQLVKTEVDSDEMIKMVRLQLGIIYDDLYTKALVLRTWSGVILRCISQASVVVAFALFHPDDKQRYSKADVAITYTLFVGCFFLEVCSMFISMMSPWTWAWLKVQNCDVLARLSWFVFCCDIGYPRMKQRWPNLIGQYNFHSWLTESDLQRSTRNRQIMVVFRKLFVGLLGVKKKKMFWVSNLLDTKYTDVDEMIVKCVAKELSLLLHEFDDGQARQEWPNISQLFGNAQDGIIRDFGYGIIFMHYVTETLLEKPASPSEDMEANATRPDVPSGLVEVCRKLSNYMMYLLVTHPSMLPLSISATATLDHFHEPERLKDVTKLMEDSELVATKETLEEIARLWVRLLLYTAGKSKAEMHAAQLSEGGELITFAWLLMAHRRIGDYHLRRIHLTNGNTRGADAELTNVYAFYVPRKSEDQIPAADHG</sequence>
<evidence type="ECO:0000259" key="5">
    <source>
        <dbReference type="Pfam" id="PF13968"/>
    </source>
</evidence>
<dbReference type="FunFam" id="3.90.640.10:FF:000002">
    <property type="entry name" value="Heat shock 70 kDa"/>
    <property type="match status" value="1"/>
</dbReference>
<dbReference type="CDD" id="cd10233">
    <property type="entry name" value="ASKHA_NBD_HSP70_HSPA1"/>
    <property type="match status" value="1"/>
</dbReference>
<evidence type="ECO:0000313" key="6">
    <source>
        <dbReference type="EnsemblPlants" id="EMT15100"/>
    </source>
</evidence>
<dbReference type="SUPFAM" id="SSF53067">
    <property type="entry name" value="Actin-like ATPase domain"/>
    <property type="match status" value="2"/>
</dbReference>
<dbReference type="PROSITE" id="PS00329">
    <property type="entry name" value="HSP70_2"/>
    <property type="match status" value="1"/>
</dbReference>
<dbReference type="NCBIfam" id="NF001413">
    <property type="entry name" value="PRK00290.1"/>
    <property type="match status" value="1"/>
</dbReference>
<dbReference type="Pfam" id="PF04578">
    <property type="entry name" value="DUF594"/>
    <property type="match status" value="1"/>
</dbReference>
<dbReference type="PROSITE" id="PS01036">
    <property type="entry name" value="HSP70_3"/>
    <property type="match status" value="1"/>
</dbReference>
<dbReference type="InterPro" id="IPR029048">
    <property type="entry name" value="HSP70_C_sf"/>
</dbReference>
<dbReference type="SUPFAM" id="SSF100934">
    <property type="entry name" value="Heat shock protein 70kD (HSP70), C-terminal subdomain"/>
    <property type="match status" value="1"/>
</dbReference>
<dbReference type="PROSITE" id="PS00297">
    <property type="entry name" value="HSP70_1"/>
    <property type="match status" value="1"/>
</dbReference>
<dbReference type="FunFam" id="3.30.420.40:FF:000026">
    <property type="entry name" value="Heat shock protein 70"/>
    <property type="match status" value="1"/>
</dbReference>
<dbReference type="FunFam" id="3.30.30.30:FF:000019">
    <property type="entry name" value="Heat shock 70 kDa protein"/>
    <property type="match status" value="1"/>
</dbReference>
<dbReference type="InterPro" id="IPR013126">
    <property type="entry name" value="Hsp_70_fam"/>
</dbReference>
<dbReference type="PANTHER" id="PTHR19375">
    <property type="entry name" value="HEAT SHOCK PROTEIN 70KDA"/>
    <property type="match status" value="1"/>
</dbReference>
<evidence type="ECO:0000256" key="1">
    <source>
        <dbReference type="ARBA" id="ARBA00007381"/>
    </source>
</evidence>
<accession>N1R361</accession>
<dbReference type="GO" id="GO:0005524">
    <property type="term" value="F:ATP binding"/>
    <property type="evidence" value="ECO:0007669"/>
    <property type="project" value="UniProtKB-KW"/>
</dbReference>
<dbReference type="FunFam" id="3.30.420.40:FF:000172">
    <property type="entry name" value="Heat shock 70 kDa protein"/>
    <property type="match status" value="1"/>
</dbReference>
<protein>
    <submittedName>
        <fullName evidence="6">Heat shock cognate 70 kDa protein 1</fullName>
    </submittedName>
</protein>
<dbReference type="InterPro" id="IPR029047">
    <property type="entry name" value="HSP70_peptide-bd_sf"/>
</dbReference>
<dbReference type="FunFam" id="1.20.1270.10:FF:000028">
    <property type="entry name" value="Heat shock 70 kDa protein"/>
    <property type="match status" value="1"/>
</dbReference>
<dbReference type="FunFam" id="2.60.34.10:FF:000002">
    <property type="entry name" value="Heat shock 70 kDa"/>
    <property type="match status" value="1"/>
</dbReference>
<dbReference type="SUPFAM" id="SSF100920">
    <property type="entry name" value="Heat shock protein 70kD (HSP70), peptide-binding domain"/>
    <property type="match status" value="1"/>
</dbReference>
<dbReference type="GO" id="GO:0006950">
    <property type="term" value="P:response to stress"/>
    <property type="evidence" value="ECO:0007669"/>
    <property type="project" value="UniProtKB-ARBA"/>
</dbReference>
<dbReference type="Gene3D" id="2.60.34.10">
    <property type="entry name" value="Substrate Binding Domain Of DNAk, Chain A, domain 1"/>
    <property type="match status" value="1"/>
</dbReference>
<feature type="domain" description="DUF4220" evidence="5">
    <location>
        <begin position="833"/>
        <end position="1146"/>
    </location>
</feature>
<keyword evidence="3" id="KW-0067">ATP-binding</keyword>
<dbReference type="PRINTS" id="PR00301">
    <property type="entry name" value="HEATSHOCK70"/>
</dbReference>
<keyword evidence="4" id="KW-0346">Stress response</keyword>
<keyword evidence="2" id="KW-0547">Nucleotide-binding</keyword>
<dbReference type="GO" id="GO:0140662">
    <property type="term" value="F:ATP-dependent protein folding chaperone"/>
    <property type="evidence" value="ECO:0007669"/>
    <property type="project" value="InterPro"/>
</dbReference>
<dbReference type="Pfam" id="PF13968">
    <property type="entry name" value="DUF4220"/>
    <property type="match status" value="1"/>
</dbReference>
<comment type="similarity">
    <text evidence="1">Belongs to the heat shock protein 70 family.</text>
</comment>
<dbReference type="Gene3D" id="3.30.30.30">
    <property type="match status" value="1"/>
</dbReference>
<dbReference type="Gene3D" id="1.20.1270.10">
    <property type="match status" value="1"/>
</dbReference>
<dbReference type="Pfam" id="PF00012">
    <property type="entry name" value="HSP70"/>
    <property type="match status" value="1"/>
</dbReference>
<dbReference type="Gene3D" id="3.90.640.10">
    <property type="entry name" value="Actin, Chain A, domain 4"/>
    <property type="match status" value="1"/>
</dbReference>
<dbReference type="InterPro" id="IPR018181">
    <property type="entry name" value="Heat_shock_70_CS"/>
</dbReference>
<dbReference type="InterPro" id="IPR025315">
    <property type="entry name" value="DUF4220"/>
</dbReference>
<evidence type="ECO:0000256" key="3">
    <source>
        <dbReference type="ARBA" id="ARBA00022840"/>
    </source>
</evidence>
<dbReference type="InterPro" id="IPR043129">
    <property type="entry name" value="ATPase_NBD"/>
</dbReference>
<dbReference type="InterPro" id="IPR007658">
    <property type="entry name" value="DUF594"/>
</dbReference>
<dbReference type="Gene3D" id="3.30.420.40">
    <property type="match status" value="2"/>
</dbReference>
<proteinExistence type="inferred from homology"/>
<dbReference type="FunFam" id="3.30.420.40:FF:000465">
    <property type="entry name" value="Heat shock cognate 70 kDa protein 2"/>
    <property type="match status" value="1"/>
</dbReference>
<evidence type="ECO:0000256" key="2">
    <source>
        <dbReference type="ARBA" id="ARBA00022741"/>
    </source>
</evidence>
<reference evidence="6" key="1">
    <citation type="submission" date="2015-06" db="UniProtKB">
        <authorList>
            <consortium name="EnsemblPlants"/>
        </authorList>
    </citation>
    <scope>IDENTIFICATION</scope>
</reference>
<evidence type="ECO:0000256" key="4">
    <source>
        <dbReference type="ARBA" id="ARBA00023016"/>
    </source>
</evidence>